<gene>
    <name evidence="1" type="ORF">E3N88_34787</name>
</gene>
<keyword evidence="2" id="KW-1185">Reference proteome</keyword>
<accession>A0A5N6LZ52</accession>
<evidence type="ECO:0000313" key="1">
    <source>
        <dbReference type="EMBL" id="KAD3066907.1"/>
    </source>
</evidence>
<dbReference type="AlphaFoldDB" id="A0A5N6LZ52"/>
<dbReference type="EMBL" id="SZYD01000017">
    <property type="protein sequence ID" value="KAD3066907.1"/>
    <property type="molecule type" value="Genomic_DNA"/>
</dbReference>
<protein>
    <submittedName>
        <fullName evidence="1">Uncharacterized protein</fullName>
    </submittedName>
</protein>
<dbReference type="Proteomes" id="UP000326396">
    <property type="component" value="Linkage Group LG7"/>
</dbReference>
<organism evidence="1 2">
    <name type="scientific">Mikania micrantha</name>
    <name type="common">bitter vine</name>
    <dbReference type="NCBI Taxonomy" id="192012"/>
    <lineage>
        <taxon>Eukaryota</taxon>
        <taxon>Viridiplantae</taxon>
        <taxon>Streptophyta</taxon>
        <taxon>Embryophyta</taxon>
        <taxon>Tracheophyta</taxon>
        <taxon>Spermatophyta</taxon>
        <taxon>Magnoliopsida</taxon>
        <taxon>eudicotyledons</taxon>
        <taxon>Gunneridae</taxon>
        <taxon>Pentapetalae</taxon>
        <taxon>asterids</taxon>
        <taxon>campanulids</taxon>
        <taxon>Asterales</taxon>
        <taxon>Asteraceae</taxon>
        <taxon>Asteroideae</taxon>
        <taxon>Heliantheae alliance</taxon>
        <taxon>Eupatorieae</taxon>
        <taxon>Mikania</taxon>
    </lineage>
</organism>
<sequence length="112" mass="12633">MELRIVRNCETKIKSKSGRKGPGEVRPEPHAEPRRYAQITSKDLEIPTRAKSCTGMSRQLQLMVKESCGNTSLPIVCRQLRKSYACMSYRLRVDSYRVLCCTSKMTSVSSSG</sequence>
<evidence type="ECO:0000313" key="2">
    <source>
        <dbReference type="Proteomes" id="UP000326396"/>
    </source>
</evidence>
<comment type="caution">
    <text evidence="1">The sequence shown here is derived from an EMBL/GenBank/DDBJ whole genome shotgun (WGS) entry which is preliminary data.</text>
</comment>
<name>A0A5N6LZ52_9ASTR</name>
<reference evidence="1 2" key="1">
    <citation type="submission" date="2019-05" db="EMBL/GenBank/DDBJ databases">
        <title>Mikania micrantha, genome provides insights into the molecular mechanism of rapid growth.</title>
        <authorList>
            <person name="Liu B."/>
        </authorList>
    </citation>
    <scope>NUCLEOTIDE SEQUENCE [LARGE SCALE GENOMIC DNA]</scope>
    <source>
        <strain evidence="1">NLD-2019</strain>
        <tissue evidence="1">Leaf</tissue>
    </source>
</reference>
<proteinExistence type="predicted"/>